<feature type="compositionally biased region" description="Low complexity" evidence="1">
    <location>
        <begin position="97"/>
        <end position="112"/>
    </location>
</feature>
<dbReference type="GO" id="GO:0008081">
    <property type="term" value="F:phosphoric diester hydrolase activity"/>
    <property type="evidence" value="ECO:0007669"/>
    <property type="project" value="InterPro"/>
</dbReference>
<feature type="compositionally biased region" description="Low complexity" evidence="1">
    <location>
        <begin position="132"/>
        <end position="149"/>
    </location>
</feature>
<proteinExistence type="predicted"/>
<evidence type="ECO:0000256" key="2">
    <source>
        <dbReference type="SAM" id="SignalP"/>
    </source>
</evidence>
<dbReference type="SUPFAM" id="SSF51695">
    <property type="entry name" value="PLC-like phosphodiesterases"/>
    <property type="match status" value="1"/>
</dbReference>
<dbReference type="Gene3D" id="3.20.20.190">
    <property type="entry name" value="Phosphatidylinositol (PI) phosphodiesterase"/>
    <property type="match status" value="1"/>
</dbReference>
<feature type="signal peptide" evidence="2">
    <location>
        <begin position="1"/>
        <end position="17"/>
    </location>
</feature>
<organism evidence="3 4">
    <name type="scientific">Zymoseptoria brevis</name>
    <dbReference type="NCBI Taxonomy" id="1047168"/>
    <lineage>
        <taxon>Eukaryota</taxon>
        <taxon>Fungi</taxon>
        <taxon>Dikarya</taxon>
        <taxon>Ascomycota</taxon>
        <taxon>Pezizomycotina</taxon>
        <taxon>Dothideomycetes</taxon>
        <taxon>Dothideomycetidae</taxon>
        <taxon>Mycosphaerellales</taxon>
        <taxon>Mycosphaerellaceae</taxon>
        <taxon>Zymoseptoria</taxon>
    </lineage>
</organism>
<feature type="compositionally biased region" description="Polar residues" evidence="1">
    <location>
        <begin position="48"/>
        <end position="57"/>
    </location>
</feature>
<dbReference type="PANTHER" id="PTHR13593:SF140">
    <property type="entry name" value="PLC-LIKE PHOSPHODIESTERASE"/>
    <property type="match status" value="1"/>
</dbReference>
<dbReference type="Pfam" id="PF26146">
    <property type="entry name" value="PI-PLC_X"/>
    <property type="match status" value="1"/>
</dbReference>
<name>A0A0F4GHE6_9PEZI</name>
<dbReference type="PANTHER" id="PTHR13593">
    <property type="match status" value="1"/>
</dbReference>
<dbReference type="Proteomes" id="UP000033647">
    <property type="component" value="Unassembled WGS sequence"/>
</dbReference>
<comment type="caution">
    <text evidence="3">The sequence shown here is derived from an EMBL/GenBank/DDBJ whole genome shotgun (WGS) entry which is preliminary data.</text>
</comment>
<dbReference type="InterPro" id="IPR051057">
    <property type="entry name" value="PI-PLC_domain"/>
</dbReference>
<gene>
    <name evidence="3" type="ORF">TI39_contig627g00003</name>
</gene>
<keyword evidence="2" id="KW-0732">Signal</keyword>
<dbReference type="GO" id="GO:0006629">
    <property type="term" value="P:lipid metabolic process"/>
    <property type="evidence" value="ECO:0007669"/>
    <property type="project" value="InterPro"/>
</dbReference>
<keyword evidence="4" id="KW-1185">Reference proteome</keyword>
<evidence type="ECO:0000313" key="3">
    <source>
        <dbReference type="EMBL" id="KJX96427.1"/>
    </source>
</evidence>
<reference evidence="3 4" key="1">
    <citation type="submission" date="2015-03" db="EMBL/GenBank/DDBJ databases">
        <title>RNA-seq based gene annotation and comparative genomics of four Zymoseptoria species reveal species-specific pathogenicity related genes and transposable element activity.</title>
        <authorList>
            <person name="Grandaubert J."/>
            <person name="Bhattacharyya A."/>
            <person name="Stukenbrock E.H."/>
        </authorList>
    </citation>
    <scope>NUCLEOTIDE SEQUENCE [LARGE SCALE GENOMIC DNA]</scope>
    <source>
        <strain evidence="3 4">Zb18110</strain>
    </source>
</reference>
<feature type="chain" id="PRO_5002468475" evidence="2">
    <location>
        <begin position="18"/>
        <end position="486"/>
    </location>
</feature>
<dbReference type="InterPro" id="IPR017946">
    <property type="entry name" value="PLC-like_Pdiesterase_TIM-brl"/>
</dbReference>
<sequence>MLPSTLGLLCLAVVARAQDSSNSDSSSSSSSSVSSGSSSSSNSRTNRDNQAPTFSFTNSFPLATGTVTSSVAITGGNLTYISATGQITRETSSLTQSSNGTISSNATATSNSQVTRSSKSVHLVQITGGGASNATTTSRTSSTSSAAAPTNTVPCNGFPEFCNRQYSNITFVTAHNAAMVVPNNAASNQVYGIRTQLNDGIRMIQGQVHWSEQNQTFYNCHSSCDLLNAGPWENTLVTIREFLQDNPYEVVTMLIGNSDFQPVEKFVPAIQNAGLAPYLYEPQFVPQYRNQWPTIGQMILRNQRLVIFIDYDANQDSVPYILDEFTHMWETPFSPTDRDFPCTQQRPSDLNQTVAREQYMYLANHNLNQQIDLSAIGINLGDDLLIPNTALLNVTNGEANQYGRLGAMSLNCTADWGRPPNFLLVDYYNIGSPDAGSVFDVAAQANGVVNTRPCCGTRQRSAATPALQSSSIALVAAVAFGVLISW</sequence>
<accession>A0A0F4GHE6</accession>
<dbReference type="AlphaFoldDB" id="A0A0F4GHE6"/>
<protein>
    <submittedName>
        <fullName evidence="3">Tat pathway signal sequence like protein</fullName>
    </submittedName>
</protein>
<dbReference type="EMBL" id="LAFY01000619">
    <property type="protein sequence ID" value="KJX96427.1"/>
    <property type="molecule type" value="Genomic_DNA"/>
</dbReference>
<feature type="compositionally biased region" description="Low complexity" evidence="1">
    <location>
        <begin position="20"/>
        <end position="43"/>
    </location>
</feature>
<evidence type="ECO:0000256" key="1">
    <source>
        <dbReference type="SAM" id="MobiDB-lite"/>
    </source>
</evidence>
<feature type="region of interest" description="Disordered" evidence="1">
    <location>
        <begin position="20"/>
        <end position="57"/>
    </location>
</feature>
<feature type="region of interest" description="Disordered" evidence="1">
    <location>
        <begin position="92"/>
        <end position="149"/>
    </location>
</feature>
<dbReference type="OrthoDB" id="7984201at2759"/>
<dbReference type="STRING" id="1047168.A0A0F4GHE6"/>
<evidence type="ECO:0000313" key="4">
    <source>
        <dbReference type="Proteomes" id="UP000033647"/>
    </source>
</evidence>